<gene>
    <name evidence="2" type="ORF">A2788_02020</name>
</gene>
<protein>
    <recommendedName>
        <fullName evidence="1">Core domain-containing protein</fullName>
    </recommendedName>
</protein>
<dbReference type="Gene3D" id="1.10.3910.10">
    <property type="entry name" value="SP0561-like"/>
    <property type="match status" value="1"/>
</dbReference>
<dbReference type="InterPro" id="IPR000361">
    <property type="entry name" value="ATAP_core_dom"/>
</dbReference>
<name>A0A1F4XIL7_9BACT</name>
<dbReference type="AlphaFoldDB" id="A0A1F4XIL7"/>
<sequence>MSKRRQKITADMTVGKVMEIFPPVTAILARYGLACAGCSFNAEEAIGAGVRGHGYGEEDVEALLLEINEAIANYKVYQQDGVSITQAAIDKVHEFAGEQEREGYKLRLELEDEQNPAASQYLLDFAEAKAKDDQEIKFPGLDLIFAKKLKSHMAGVEIDWLVMPDGQSGFQIKTKANN</sequence>
<dbReference type="InterPro" id="IPR038062">
    <property type="entry name" value="ScdA-like_N_sf"/>
</dbReference>
<proteinExistence type="predicted"/>
<dbReference type="EMBL" id="MEWS01000038">
    <property type="protein sequence ID" value="OGC81527.1"/>
    <property type="molecule type" value="Genomic_DNA"/>
</dbReference>
<comment type="caution">
    <text evidence="2">The sequence shown here is derived from an EMBL/GenBank/DDBJ whole genome shotgun (WGS) entry which is preliminary data.</text>
</comment>
<dbReference type="NCBIfam" id="TIGR03980">
    <property type="entry name" value="prismane_assoc"/>
    <property type="match status" value="1"/>
</dbReference>
<dbReference type="Pfam" id="PF01521">
    <property type="entry name" value="Fe-S_biosyn"/>
    <property type="match status" value="1"/>
</dbReference>
<evidence type="ECO:0000259" key="1">
    <source>
        <dbReference type="Pfam" id="PF01521"/>
    </source>
</evidence>
<feature type="domain" description="Core" evidence="1">
    <location>
        <begin position="82"/>
        <end position="160"/>
    </location>
</feature>
<dbReference type="PANTHER" id="PTHR39341">
    <property type="entry name" value="BSL7085 PROTEIN"/>
    <property type="match status" value="1"/>
</dbReference>
<organism evidence="2 3">
    <name type="scientific">Candidatus Abawacabacteria bacterium RIFCSPHIGHO2_01_FULL_46_8</name>
    <dbReference type="NCBI Taxonomy" id="1817815"/>
    <lineage>
        <taxon>Bacteria</taxon>
        <taxon>Candidatus Abawacaibacteriota</taxon>
    </lineage>
</organism>
<dbReference type="InterPro" id="IPR035903">
    <property type="entry name" value="HesB-like_dom_sf"/>
</dbReference>
<dbReference type="Gene3D" id="2.60.300.12">
    <property type="entry name" value="HesB-like domain"/>
    <property type="match status" value="1"/>
</dbReference>
<accession>A0A1F4XIL7</accession>
<evidence type="ECO:0000313" key="2">
    <source>
        <dbReference type="EMBL" id="OGC81527.1"/>
    </source>
</evidence>
<dbReference type="PANTHER" id="PTHR39341:SF1">
    <property type="entry name" value="DUF1858 DOMAIN-CONTAINING PROTEIN"/>
    <property type="match status" value="1"/>
</dbReference>
<dbReference type="SUPFAM" id="SSF89360">
    <property type="entry name" value="HesB-like domain"/>
    <property type="match status" value="1"/>
</dbReference>
<dbReference type="SUPFAM" id="SSF140683">
    <property type="entry name" value="SP0561-like"/>
    <property type="match status" value="1"/>
</dbReference>
<dbReference type="Proteomes" id="UP000177521">
    <property type="component" value="Unassembled WGS sequence"/>
</dbReference>
<reference evidence="2 3" key="1">
    <citation type="journal article" date="2016" name="Nat. Commun.">
        <title>Thousands of microbial genomes shed light on interconnected biogeochemical processes in an aquifer system.</title>
        <authorList>
            <person name="Anantharaman K."/>
            <person name="Brown C.T."/>
            <person name="Hug L.A."/>
            <person name="Sharon I."/>
            <person name="Castelle C.J."/>
            <person name="Probst A.J."/>
            <person name="Thomas B.C."/>
            <person name="Singh A."/>
            <person name="Wilkins M.J."/>
            <person name="Karaoz U."/>
            <person name="Brodie E.L."/>
            <person name="Williams K.H."/>
            <person name="Hubbard S.S."/>
            <person name="Banfield J.F."/>
        </authorList>
    </citation>
    <scope>NUCLEOTIDE SEQUENCE [LARGE SCALE GENOMIC DNA]</scope>
</reference>
<dbReference type="InterPro" id="IPR023883">
    <property type="entry name" value="CHP03980_redox-disulphide"/>
</dbReference>
<evidence type="ECO:0000313" key="3">
    <source>
        <dbReference type="Proteomes" id="UP000177521"/>
    </source>
</evidence>